<dbReference type="InterPro" id="IPR014001">
    <property type="entry name" value="Helicase_ATP-bd"/>
</dbReference>
<sequence>MPRVQVPTCHKCRRPGTRRTVALLLCGLLLRIVWTAAPFVHPAVSRRRELPRTWHAAAAEGAGRPGVEELGADVQGRDTAFMERLRGLAREALTWTFLDDQERLVWAAVLEFDAVPSQELPPWFFQRHNFTRRRLGVDLFSLDGQRAILCRAGNASHRDLKLFLRTAQCVCKDAECTLWTLRGCKIFADSKSWLRKFGGQHKILTKKCLSQVCQEASSALMSGKVHGGPASDLPLRKCQEACLEACLKGARVIEMACGTGKTRVMRELAEKQSGKVLVTVPSRVLLEQVAEEMPGFCKVGMGYNDKIDWESRGFVAVTDSVQLLNKLEFEAAFIDEAHHPVPKGMPSCKDLFKFSATHKEEADFRYSLGEAIEQGVLCDYDFTVPVTTEGHPYICLANLLLSQAGRFRRVLAYCNSIAEARRFRSVLESLGLAAWHINGDTNRKERERVMRQFSSELAKPVHVLVTVQVLGEGVNIPNADTCMFVEPRSSYVSIIQAVGRVLRLHPSKPLAHVVLPAVAVQGPTLAASSMQPSPVNSGSSHNAPRAAITEVSPYSSIHECPEDIGTEVAPQSQIRSSPPASPSTEAADGQAATSKRAGAVAGGRERTQPASVVDGTRHRSKSPQASSEEEAGELLGPAPQPSTTDKDGTAALAASLDMEPGSVQDAGLHSRVGTTRQSAVSGASDSVLHAWNPGLVEANGTGPVTPVVRRSSNEHPSASMASMAALESGPVSGPARSLAAGAATSQQTSFLQAASQESSQTEVSSVEATTRDHGSGSSTGPPKPGPTSRLSARVTGDAGFLGRSLSEQLDRFLCAISRSDSRFAGKDVGHVQSCLWVTDCRLSREVSLHPLVRSMQYQLAEILRQRDPWELRLQAVEQFAREHGRLPRQKAMLPEEKVLGVWLHNVGSAHKRHMLTAARMQKLLNSSCDSLRARTARWLDPSTDFERRLAELQQFVQEHDRLPHRESSAFGERSLSMWLRRVGYLLKKHRLSATNLQKLLRSSSSIIRAHAEELLDPNRQTAFDRLVEEVQRFVQEHNRMPRKTKTSSAGERELSENLAQLVRPTLRKNHRENSLYTWLLKQRHRAAGLPSELQEALVDSHPMIVDATHAELVWSSGGRPGLGFLVLSDDRAIGSKHFASSLPRCCICPFTQGGGIQAHAAVLRAAQMPMATEEQLSSEPDVAFITDDYAEAFDGVEFGEFVKAPSLDTSPVADAAAVFHNFSRQLSAHLPVESFAQFRASCREVHEHLHSKALVRHMLELVEHSRPDVFAATGEWCKTGDAKLWEHLEDGPRLQVGKSGLWSFFNGFNRWYKLMGPTAVLPSIRSMRAHCFRAPRDVAKNVQRFTAVAAGHLFATGENKAVRHLLARDMLHWLLYADNDITLQFCRACGKCGPHLLGRFNKATVQSLMQVCVRTNHSACRSAAIKAVRHFLETDRSLCPAVGSRLPALEQLTWESERAESDYLAVHCMFLADAVQRKLPVRMDASAQLLQSALQACWRSLRWTSELAATSWPLEACGSRAVQDSWAALFATCGADFGARAPRAG</sequence>
<dbReference type="GO" id="GO:0016787">
    <property type="term" value="F:hydrolase activity"/>
    <property type="evidence" value="ECO:0007669"/>
    <property type="project" value="InterPro"/>
</dbReference>
<dbReference type="InterPro" id="IPR006935">
    <property type="entry name" value="Helicase/UvrB_N"/>
</dbReference>
<evidence type="ECO:0000256" key="1">
    <source>
        <dbReference type="SAM" id="MobiDB-lite"/>
    </source>
</evidence>
<dbReference type="PROSITE" id="PS51192">
    <property type="entry name" value="HELICASE_ATP_BIND_1"/>
    <property type="match status" value="1"/>
</dbReference>
<evidence type="ECO:0000313" key="4">
    <source>
        <dbReference type="EMBL" id="CAE7340717.1"/>
    </source>
</evidence>
<dbReference type="PANTHER" id="PTHR47396:SF1">
    <property type="entry name" value="ATP-DEPENDENT HELICASE IRC3-RELATED"/>
    <property type="match status" value="1"/>
</dbReference>
<keyword evidence="5" id="KW-1185">Reference proteome</keyword>
<dbReference type="Gene3D" id="3.40.50.300">
    <property type="entry name" value="P-loop containing nucleotide triphosphate hydrolases"/>
    <property type="match status" value="2"/>
</dbReference>
<evidence type="ECO:0000313" key="5">
    <source>
        <dbReference type="Proteomes" id="UP000604046"/>
    </source>
</evidence>
<dbReference type="InterPro" id="IPR001650">
    <property type="entry name" value="Helicase_C-like"/>
</dbReference>
<dbReference type="GO" id="GO:0003677">
    <property type="term" value="F:DNA binding"/>
    <property type="evidence" value="ECO:0007669"/>
    <property type="project" value="InterPro"/>
</dbReference>
<dbReference type="SMART" id="SM00490">
    <property type="entry name" value="HELICc"/>
    <property type="match status" value="1"/>
</dbReference>
<dbReference type="Pfam" id="PF00271">
    <property type="entry name" value="Helicase_C"/>
    <property type="match status" value="1"/>
</dbReference>
<proteinExistence type="predicted"/>
<dbReference type="SMART" id="SM00487">
    <property type="entry name" value="DEXDc"/>
    <property type="match status" value="1"/>
</dbReference>
<evidence type="ECO:0000259" key="3">
    <source>
        <dbReference type="PROSITE" id="PS51194"/>
    </source>
</evidence>
<accession>A0A812PF11</accession>
<feature type="domain" description="Helicase ATP-binding" evidence="2">
    <location>
        <begin position="242"/>
        <end position="376"/>
    </location>
</feature>
<dbReference type="InterPro" id="IPR050742">
    <property type="entry name" value="Helicase_Restrict-Modif_Enz"/>
</dbReference>
<dbReference type="Proteomes" id="UP000604046">
    <property type="component" value="Unassembled WGS sequence"/>
</dbReference>
<dbReference type="SUPFAM" id="SSF52540">
    <property type="entry name" value="P-loop containing nucleoside triphosphate hydrolases"/>
    <property type="match status" value="1"/>
</dbReference>
<dbReference type="PANTHER" id="PTHR47396">
    <property type="entry name" value="TYPE I RESTRICTION ENZYME ECOKI R PROTEIN"/>
    <property type="match status" value="1"/>
</dbReference>
<dbReference type="PROSITE" id="PS51194">
    <property type="entry name" value="HELICASE_CTER"/>
    <property type="match status" value="1"/>
</dbReference>
<protein>
    <submittedName>
        <fullName evidence="4">IRC3 protein</fullName>
    </submittedName>
</protein>
<dbReference type="Gene3D" id="6.10.140.530">
    <property type="match status" value="1"/>
</dbReference>
<name>A0A812PF11_9DINO</name>
<reference evidence="4" key="1">
    <citation type="submission" date="2021-02" db="EMBL/GenBank/DDBJ databases">
        <authorList>
            <person name="Dougan E. K."/>
            <person name="Rhodes N."/>
            <person name="Thang M."/>
            <person name="Chan C."/>
        </authorList>
    </citation>
    <scope>NUCLEOTIDE SEQUENCE</scope>
</reference>
<comment type="caution">
    <text evidence="4">The sequence shown here is derived from an EMBL/GenBank/DDBJ whole genome shotgun (WGS) entry which is preliminary data.</text>
</comment>
<feature type="compositionally biased region" description="Low complexity" evidence="1">
    <location>
        <begin position="752"/>
        <end position="768"/>
    </location>
</feature>
<dbReference type="Pfam" id="PF04851">
    <property type="entry name" value="ResIII"/>
    <property type="match status" value="1"/>
</dbReference>
<evidence type="ECO:0000259" key="2">
    <source>
        <dbReference type="PROSITE" id="PS51192"/>
    </source>
</evidence>
<feature type="region of interest" description="Disordered" evidence="1">
    <location>
        <begin position="707"/>
        <end position="793"/>
    </location>
</feature>
<dbReference type="EMBL" id="CAJNDS010002125">
    <property type="protein sequence ID" value="CAE7340717.1"/>
    <property type="molecule type" value="Genomic_DNA"/>
</dbReference>
<dbReference type="InterPro" id="IPR027417">
    <property type="entry name" value="P-loop_NTPase"/>
</dbReference>
<feature type="region of interest" description="Disordered" evidence="1">
    <location>
        <begin position="568"/>
        <end position="647"/>
    </location>
</feature>
<organism evidence="4 5">
    <name type="scientific">Symbiodinium natans</name>
    <dbReference type="NCBI Taxonomy" id="878477"/>
    <lineage>
        <taxon>Eukaryota</taxon>
        <taxon>Sar</taxon>
        <taxon>Alveolata</taxon>
        <taxon>Dinophyceae</taxon>
        <taxon>Suessiales</taxon>
        <taxon>Symbiodiniaceae</taxon>
        <taxon>Symbiodinium</taxon>
    </lineage>
</organism>
<gene>
    <name evidence="4" type="primary">IRC3</name>
    <name evidence="4" type="ORF">SNAT2548_LOCUS17826</name>
</gene>
<feature type="domain" description="Helicase C-terminal" evidence="3">
    <location>
        <begin position="400"/>
        <end position="552"/>
    </location>
</feature>
<dbReference type="GO" id="GO:0005524">
    <property type="term" value="F:ATP binding"/>
    <property type="evidence" value="ECO:0007669"/>
    <property type="project" value="InterPro"/>
</dbReference>
<dbReference type="GO" id="GO:0005829">
    <property type="term" value="C:cytosol"/>
    <property type="evidence" value="ECO:0007669"/>
    <property type="project" value="TreeGrafter"/>
</dbReference>
<feature type="compositionally biased region" description="Low complexity" evidence="1">
    <location>
        <begin position="576"/>
        <end position="587"/>
    </location>
</feature>